<dbReference type="Gene3D" id="3.40.50.2000">
    <property type="entry name" value="Glycogen Phosphorylase B"/>
    <property type="match status" value="2"/>
</dbReference>
<evidence type="ECO:0000313" key="7">
    <source>
        <dbReference type="EMBL" id="GBG15671.1"/>
    </source>
</evidence>
<evidence type="ECO:0000256" key="2">
    <source>
        <dbReference type="ARBA" id="ARBA00036080"/>
    </source>
</evidence>
<dbReference type="EMBL" id="BDOQ01000019">
    <property type="protein sequence ID" value="GBG15671.1"/>
    <property type="molecule type" value="Genomic_DNA"/>
</dbReference>
<dbReference type="PANTHER" id="PTHR43174">
    <property type="entry name" value="UDP-N-ACETYLGLUCOSAMINE 2-EPIMERASE"/>
    <property type="match status" value="1"/>
</dbReference>
<dbReference type="AlphaFoldDB" id="A0A2R5FI20"/>
<reference evidence="7 8" key="1">
    <citation type="journal article" date="2018" name="Environ. Microbiol.">
        <title>Isolation and genomic characterization of Novimethylophilus kurashikiensis gen. nov. sp. nov., a new lanthanide-dependent methylotrophic species of Methylophilaceae.</title>
        <authorList>
            <person name="Lv H."/>
            <person name="Sahin N."/>
            <person name="Tani A."/>
        </authorList>
    </citation>
    <scope>NUCLEOTIDE SEQUENCE [LARGE SCALE GENOMIC DNA]</scope>
    <source>
        <strain evidence="7 8">La2-4</strain>
    </source>
</reference>
<keyword evidence="8" id="KW-1185">Reference proteome</keyword>
<comment type="caution">
    <text evidence="7">The sequence shown here is derived from an EMBL/GenBank/DDBJ whole genome shotgun (WGS) entry which is preliminary data.</text>
</comment>
<dbReference type="InterPro" id="IPR003331">
    <property type="entry name" value="UDP_GlcNAc_Epimerase_2_dom"/>
</dbReference>
<evidence type="ECO:0000256" key="4">
    <source>
        <dbReference type="ARBA" id="ARBA00038858"/>
    </source>
</evidence>
<comment type="catalytic activity">
    <reaction evidence="2">
        <text>UDP-N-acetyl-alpha-D-glucosamine = UDP-N-acetyl-alpha-D-mannosamine</text>
        <dbReference type="Rhea" id="RHEA:17213"/>
        <dbReference type="ChEBI" id="CHEBI:57705"/>
        <dbReference type="ChEBI" id="CHEBI:68623"/>
        <dbReference type="EC" id="5.1.3.14"/>
    </reaction>
</comment>
<evidence type="ECO:0000313" key="8">
    <source>
        <dbReference type="Proteomes" id="UP000245081"/>
    </source>
</evidence>
<dbReference type="RefSeq" id="WP_109016813.1">
    <property type="nucleotide sequence ID" value="NZ_BDOQ01000019.1"/>
</dbReference>
<dbReference type="EC" id="5.1.3.14" evidence="4"/>
<gene>
    <name evidence="7" type="primary">wecB</name>
    <name evidence="7" type="ORF">NMK_3282</name>
</gene>
<dbReference type="GO" id="GO:0008761">
    <property type="term" value="F:UDP-N-acetylglucosamine 2-epimerase activity"/>
    <property type="evidence" value="ECO:0007669"/>
    <property type="project" value="UniProtKB-EC"/>
</dbReference>
<protein>
    <recommendedName>
        <fullName evidence="4">UDP-N-acetylglucosamine 2-epimerase (non-hydrolyzing)</fullName>
        <ecNumber evidence="4">5.1.3.14</ecNumber>
    </recommendedName>
</protein>
<proteinExistence type="inferred from homology"/>
<dbReference type="Proteomes" id="UP000245081">
    <property type="component" value="Unassembled WGS sequence"/>
</dbReference>
<keyword evidence="1 5" id="KW-0413">Isomerase</keyword>
<feature type="domain" description="UDP-N-acetylglucosamine 2-epimerase" evidence="6">
    <location>
        <begin position="25"/>
        <end position="361"/>
    </location>
</feature>
<accession>A0A2R5FI20</accession>
<sequence length="376" mass="42297">MAKRTVLCIIGTRPEVIKMAPLIRRLQNTEWARCVVLATAQHRELLDQMILRFNIHVEYDLNLMSKNQTLSELAAQAILGISEVITKTRADVVLAQGDTTSVFAAALASFYNNVPFGHVEAGLRTNNLQHPFPEEGTRQMIARISKWHFAPTLRASSQLINEGIDEASIYVTGNTGIDTLVETMSSLHLDTEPVSTKKTLLLTVHRRESFGKPLCDIFEAIKILVERYPDLHVMYPVHPNPNILLPVKQFLANHPRINLLPPQDYFQFLDLMRQSYLILTDSGGVQEEAPTMKKPVLVLRNTTERPESVEAGISKVIGTNRDDIIRETSLLLDSFAAYSAMRTEDSPYGDGHASMRIVEILSRHFRSTPQTRNKSS</sequence>
<dbReference type="CDD" id="cd03786">
    <property type="entry name" value="GTB_UDP-GlcNAc_2-Epimerase"/>
    <property type="match status" value="1"/>
</dbReference>
<organism evidence="7 8">
    <name type="scientific">Novimethylophilus kurashikiensis</name>
    <dbReference type="NCBI Taxonomy" id="1825523"/>
    <lineage>
        <taxon>Bacteria</taxon>
        <taxon>Pseudomonadati</taxon>
        <taxon>Pseudomonadota</taxon>
        <taxon>Betaproteobacteria</taxon>
        <taxon>Nitrosomonadales</taxon>
        <taxon>Methylophilaceae</taxon>
        <taxon>Novimethylophilus</taxon>
    </lineage>
</organism>
<evidence type="ECO:0000256" key="5">
    <source>
        <dbReference type="RuleBase" id="RU003513"/>
    </source>
</evidence>
<dbReference type="Pfam" id="PF02350">
    <property type="entry name" value="Epimerase_2"/>
    <property type="match status" value="1"/>
</dbReference>
<dbReference type="PANTHER" id="PTHR43174:SF2">
    <property type="entry name" value="UDP-N-ACETYLGLUCOSAMINE 2-EPIMERASE"/>
    <property type="match status" value="1"/>
</dbReference>
<dbReference type="OrthoDB" id="9803238at2"/>
<evidence type="ECO:0000256" key="1">
    <source>
        <dbReference type="ARBA" id="ARBA00023235"/>
    </source>
</evidence>
<dbReference type="SUPFAM" id="SSF53756">
    <property type="entry name" value="UDP-Glycosyltransferase/glycogen phosphorylase"/>
    <property type="match status" value="1"/>
</dbReference>
<comment type="similarity">
    <text evidence="3 5">Belongs to the UDP-N-acetylglucosamine 2-epimerase family.</text>
</comment>
<evidence type="ECO:0000259" key="6">
    <source>
        <dbReference type="Pfam" id="PF02350"/>
    </source>
</evidence>
<evidence type="ECO:0000256" key="3">
    <source>
        <dbReference type="ARBA" id="ARBA00038209"/>
    </source>
</evidence>
<dbReference type="NCBIfam" id="TIGR00236">
    <property type="entry name" value="wecB"/>
    <property type="match status" value="1"/>
</dbReference>
<dbReference type="InterPro" id="IPR029767">
    <property type="entry name" value="WecB-like"/>
</dbReference>
<name>A0A2R5FI20_9PROT</name>